<evidence type="ECO:0000313" key="3">
    <source>
        <dbReference type="Proteomes" id="UP001633002"/>
    </source>
</evidence>
<comment type="caution">
    <text evidence="2">The sequence shown here is derived from an EMBL/GenBank/DDBJ whole genome shotgun (WGS) entry which is preliminary data.</text>
</comment>
<feature type="region of interest" description="Disordered" evidence="1">
    <location>
        <begin position="214"/>
        <end position="400"/>
    </location>
</feature>
<dbReference type="AlphaFoldDB" id="A0ABD3H523"/>
<sequence length="400" mass="45337">MSWCESEREFSANEDNQYLSYLDKKRTYDQAYIEQRRWKIQAMQEVASAFSKLPVTSSQPGDTTDRIVVKHKFNVDAQLRIHQRKRVLEDCGIVFCTVDMAPSRDTFCKWLHDEVQNSTAVQICHVKVLVPRHYLVQAYSLEGRDAILTGGPYYMRHIMIYTIPWELGFDTKRVLAKKMAVWLDLLNVDPLIEGEAPKMLATLGQIVKLSGVTKHDETVNRRGHPEPPKPQPVNEPRNDPAAPPTNRFQPLENLPENQDKSGDSTQYQDDAENPKDKLVSQGEQEQNHGEKGSTGGAKEPAQQGEDQHADNLLDLNQTPARSAKELIIQQNEQEKEKKRKGNEKKKSEARKRRQDRGAAIILPRDLNKSPSESSEEGMLGDEGTSTQGFWKSAPGKKPKG</sequence>
<keyword evidence="3" id="KW-1185">Reference proteome</keyword>
<organism evidence="2 3">
    <name type="scientific">Riccia sorocarpa</name>
    <dbReference type="NCBI Taxonomy" id="122646"/>
    <lineage>
        <taxon>Eukaryota</taxon>
        <taxon>Viridiplantae</taxon>
        <taxon>Streptophyta</taxon>
        <taxon>Embryophyta</taxon>
        <taxon>Marchantiophyta</taxon>
        <taxon>Marchantiopsida</taxon>
        <taxon>Marchantiidae</taxon>
        <taxon>Marchantiales</taxon>
        <taxon>Ricciaceae</taxon>
        <taxon>Riccia</taxon>
    </lineage>
</organism>
<evidence type="ECO:0000313" key="2">
    <source>
        <dbReference type="EMBL" id="KAL3686533.1"/>
    </source>
</evidence>
<feature type="compositionally biased region" description="Basic and acidic residues" evidence="1">
    <location>
        <begin position="214"/>
        <end position="227"/>
    </location>
</feature>
<gene>
    <name evidence="2" type="ORF">R1sor_009107</name>
</gene>
<dbReference type="Proteomes" id="UP001633002">
    <property type="component" value="Unassembled WGS sequence"/>
</dbReference>
<accession>A0ABD3H523</accession>
<evidence type="ECO:0000256" key="1">
    <source>
        <dbReference type="SAM" id="MobiDB-lite"/>
    </source>
</evidence>
<dbReference type="EMBL" id="JBJQOH010000005">
    <property type="protein sequence ID" value="KAL3686533.1"/>
    <property type="molecule type" value="Genomic_DNA"/>
</dbReference>
<proteinExistence type="predicted"/>
<reference evidence="2 3" key="1">
    <citation type="submission" date="2024-09" db="EMBL/GenBank/DDBJ databases">
        <title>Chromosome-scale assembly of Riccia sorocarpa.</title>
        <authorList>
            <person name="Paukszto L."/>
        </authorList>
    </citation>
    <scope>NUCLEOTIDE SEQUENCE [LARGE SCALE GENOMIC DNA]</scope>
    <source>
        <strain evidence="2">LP-2024</strain>
        <tissue evidence="2">Aerial parts of the thallus</tissue>
    </source>
</reference>
<feature type="compositionally biased region" description="Basic residues" evidence="1">
    <location>
        <begin position="337"/>
        <end position="354"/>
    </location>
</feature>
<protein>
    <submittedName>
        <fullName evidence="2">Uncharacterized protein</fullName>
    </submittedName>
</protein>
<name>A0ABD3H523_9MARC</name>